<evidence type="ECO:0000256" key="1">
    <source>
        <dbReference type="SAM" id="MobiDB-lite"/>
    </source>
</evidence>
<reference evidence="2" key="1">
    <citation type="submission" date="2014-07" db="EMBL/GenBank/DDBJ databases">
        <authorList>
            <person name="Martin A.A"/>
            <person name="De Silva N."/>
        </authorList>
    </citation>
    <scope>NUCLEOTIDE SEQUENCE</scope>
</reference>
<accession>A0A0K0G262</accession>
<dbReference type="Proteomes" id="UP000035680">
    <property type="component" value="Unassembled WGS sequence"/>
</dbReference>
<proteinExistence type="predicted"/>
<keyword evidence="2" id="KW-1185">Reference proteome</keyword>
<evidence type="ECO:0000313" key="2">
    <source>
        <dbReference type="Proteomes" id="UP000035680"/>
    </source>
</evidence>
<protein>
    <submittedName>
        <fullName evidence="3">Secreted protein</fullName>
    </submittedName>
</protein>
<evidence type="ECO:0000313" key="3">
    <source>
        <dbReference type="WBParaSite" id="SVE_1880800.1"/>
    </source>
</evidence>
<organism evidence="2 3">
    <name type="scientific">Strongyloides venezuelensis</name>
    <name type="common">Threadworm</name>
    <dbReference type="NCBI Taxonomy" id="75913"/>
    <lineage>
        <taxon>Eukaryota</taxon>
        <taxon>Metazoa</taxon>
        <taxon>Ecdysozoa</taxon>
        <taxon>Nematoda</taxon>
        <taxon>Chromadorea</taxon>
        <taxon>Rhabditida</taxon>
        <taxon>Tylenchina</taxon>
        <taxon>Panagrolaimomorpha</taxon>
        <taxon>Strongyloidoidea</taxon>
        <taxon>Strongyloididae</taxon>
        <taxon>Strongyloides</taxon>
    </lineage>
</organism>
<feature type="compositionally biased region" description="Low complexity" evidence="1">
    <location>
        <begin position="73"/>
        <end position="90"/>
    </location>
</feature>
<feature type="region of interest" description="Disordered" evidence="1">
    <location>
        <begin position="146"/>
        <end position="235"/>
    </location>
</feature>
<sequence>MIEIFTRSIIIICIITSPSIYGIDKKDIIKIACRRNPLLSFCQKPPSLDTSTSSNNNNKMVTENKKLYEGHDNSNNTNSELTSTEDLSSPITTTLSTTQLTKEGNLHEIITLDDEASVTKVIDSKTNEEKSNGSSKEVGWKFSTLIDGNTGTNTKSEDKKKQKVFTFDNEAGDESKRRNNNGSKRYSGSNDDSGFGSLLRLPKPAFRDSDKKRENHLTGNATSSPSPSSRNETTTPTSMLVFVTKYCVDQRVSFKNSCLGKEIDHSKMELCKNYPLACQGKEQIMPVMYYCDKFEQDYDKLCLKKDVIEMGKVNDILRVMNFCTAYPTICIEAPLEDDPTVIKSPPRNNFVRCEDIAVKARKMCNPMPPESDTLNHVRCKQFMTHCKEFVDWV</sequence>
<feature type="compositionally biased region" description="Basic and acidic residues" evidence="1">
    <location>
        <begin position="205"/>
        <end position="216"/>
    </location>
</feature>
<feature type="compositionally biased region" description="Polar residues" evidence="1">
    <location>
        <begin position="217"/>
        <end position="235"/>
    </location>
</feature>
<feature type="compositionally biased region" description="Polar residues" evidence="1">
    <location>
        <begin position="180"/>
        <end position="192"/>
    </location>
</feature>
<feature type="region of interest" description="Disordered" evidence="1">
    <location>
        <begin position="64"/>
        <end position="90"/>
    </location>
</feature>
<dbReference type="WBParaSite" id="SVE_1880800.1">
    <property type="protein sequence ID" value="SVE_1880800.1"/>
    <property type="gene ID" value="SVE_1880800"/>
</dbReference>
<name>A0A0K0G262_STRVS</name>
<dbReference type="AlphaFoldDB" id="A0A0K0G262"/>
<reference evidence="3" key="2">
    <citation type="submission" date="2015-08" db="UniProtKB">
        <authorList>
            <consortium name="WormBaseParasite"/>
        </authorList>
    </citation>
    <scope>IDENTIFICATION</scope>
</reference>